<dbReference type="Proteomes" id="UP000308600">
    <property type="component" value="Unassembled WGS sequence"/>
</dbReference>
<dbReference type="EMBL" id="ML208396">
    <property type="protein sequence ID" value="TFK66707.1"/>
    <property type="molecule type" value="Genomic_DNA"/>
</dbReference>
<keyword evidence="2" id="KW-1185">Reference proteome</keyword>
<name>A0ACD3AMJ0_9AGAR</name>
<accession>A0ACD3AMJ0</accession>
<proteinExistence type="predicted"/>
<reference evidence="1 2" key="1">
    <citation type="journal article" date="2019" name="Nat. Ecol. Evol.">
        <title>Megaphylogeny resolves global patterns of mushroom evolution.</title>
        <authorList>
            <person name="Varga T."/>
            <person name="Krizsan K."/>
            <person name="Foldi C."/>
            <person name="Dima B."/>
            <person name="Sanchez-Garcia M."/>
            <person name="Sanchez-Ramirez S."/>
            <person name="Szollosi G.J."/>
            <person name="Szarkandi J.G."/>
            <person name="Papp V."/>
            <person name="Albert L."/>
            <person name="Andreopoulos W."/>
            <person name="Angelini C."/>
            <person name="Antonin V."/>
            <person name="Barry K.W."/>
            <person name="Bougher N.L."/>
            <person name="Buchanan P."/>
            <person name="Buyck B."/>
            <person name="Bense V."/>
            <person name="Catcheside P."/>
            <person name="Chovatia M."/>
            <person name="Cooper J."/>
            <person name="Damon W."/>
            <person name="Desjardin D."/>
            <person name="Finy P."/>
            <person name="Geml J."/>
            <person name="Haridas S."/>
            <person name="Hughes K."/>
            <person name="Justo A."/>
            <person name="Karasinski D."/>
            <person name="Kautmanova I."/>
            <person name="Kiss B."/>
            <person name="Kocsube S."/>
            <person name="Kotiranta H."/>
            <person name="LaButti K.M."/>
            <person name="Lechner B.E."/>
            <person name="Liimatainen K."/>
            <person name="Lipzen A."/>
            <person name="Lukacs Z."/>
            <person name="Mihaltcheva S."/>
            <person name="Morgado L.N."/>
            <person name="Niskanen T."/>
            <person name="Noordeloos M.E."/>
            <person name="Ohm R.A."/>
            <person name="Ortiz-Santana B."/>
            <person name="Ovrebo C."/>
            <person name="Racz N."/>
            <person name="Riley R."/>
            <person name="Savchenko A."/>
            <person name="Shiryaev A."/>
            <person name="Soop K."/>
            <person name="Spirin V."/>
            <person name="Szebenyi C."/>
            <person name="Tomsovsky M."/>
            <person name="Tulloss R.E."/>
            <person name="Uehling J."/>
            <person name="Grigoriev I.V."/>
            <person name="Vagvolgyi C."/>
            <person name="Papp T."/>
            <person name="Martin F.M."/>
            <person name="Miettinen O."/>
            <person name="Hibbett D.S."/>
            <person name="Nagy L.G."/>
        </authorList>
    </citation>
    <scope>NUCLEOTIDE SEQUENCE [LARGE SCALE GENOMIC DNA]</scope>
    <source>
        <strain evidence="1 2">NL-1719</strain>
    </source>
</reference>
<evidence type="ECO:0000313" key="2">
    <source>
        <dbReference type="Proteomes" id="UP000308600"/>
    </source>
</evidence>
<gene>
    <name evidence="1" type="ORF">BDN72DRAFT_859686</name>
</gene>
<organism evidence="1 2">
    <name type="scientific">Pluteus cervinus</name>
    <dbReference type="NCBI Taxonomy" id="181527"/>
    <lineage>
        <taxon>Eukaryota</taxon>
        <taxon>Fungi</taxon>
        <taxon>Dikarya</taxon>
        <taxon>Basidiomycota</taxon>
        <taxon>Agaricomycotina</taxon>
        <taxon>Agaricomycetes</taxon>
        <taxon>Agaricomycetidae</taxon>
        <taxon>Agaricales</taxon>
        <taxon>Pluteineae</taxon>
        <taxon>Pluteaceae</taxon>
        <taxon>Pluteus</taxon>
    </lineage>
</organism>
<evidence type="ECO:0000313" key="1">
    <source>
        <dbReference type="EMBL" id="TFK66707.1"/>
    </source>
</evidence>
<sequence>MTFVWLTAFASPRHSDHPPPHPLQSLAFSSHPKKRTPFYSIPFHQFIGLRVIRIRFESHLLIHISRGLHEDNFSRFRFKKYMWREVGENGRSDDEFNIVSTSGRDVVVQGFNQGTIRHSRNRRYRLWWQDRGDGWLGEFAIGERHYGDWSGGGDSMAETEGWAGVIGWGCGDGSLKEENSKGGCIRFCSADKSFVSGHQRCPPLTASASEATAGLSKELWFEGMGVVVVGDVGVHGRDFGEMELEVEKVFTADPLQFPWVGFLQAEWDVVLAAVGCLVFLVRVVATKEAIWSGVGRIRPLCTQLERVILPSLCPHWVP</sequence>
<protein>
    <submittedName>
        <fullName evidence="1">Uncharacterized protein</fullName>
    </submittedName>
</protein>